<accession>A0A238ZS11</accession>
<evidence type="ECO:0000313" key="1">
    <source>
        <dbReference type="EMBL" id="SNR86197.1"/>
    </source>
</evidence>
<protein>
    <recommendedName>
        <fullName evidence="3">DUF2313 domain-containing protein</fullName>
    </recommendedName>
</protein>
<keyword evidence="2" id="KW-1185">Reference proteome</keyword>
<reference evidence="1 2" key="1">
    <citation type="submission" date="2017-06" db="EMBL/GenBank/DDBJ databases">
        <authorList>
            <person name="Kim H.J."/>
            <person name="Triplett B.A."/>
        </authorList>
    </citation>
    <scope>NUCLEOTIDE SEQUENCE [LARGE SCALE GENOMIC DNA]</scope>
    <source>
        <strain evidence="1 2">SCA</strain>
    </source>
</reference>
<dbReference type="RefSeq" id="WP_089280877.1">
    <property type="nucleotide sequence ID" value="NZ_FZOJ01000001.1"/>
</dbReference>
<name>A0A238ZS11_9FIRM</name>
<organism evidence="1 2">
    <name type="scientific">Anaerovirgula multivorans</name>
    <dbReference type="NCBI Taxonomy" id="312168"/>
    <lineage>
        <taxon>Bacteria</taxon>
        <taxon>Bacillati</taxon>
        <taxon>Bacillota</taxon>
        <taxon>Clostridia</taxon>
        <taxon>Peptostreptococcales</taxon>
        <taxon>Natronincolaceae</taxon>
        <taxon>Anaerovirgula</taxon>
    </lineage>
</organism>
<gene>
    <name evidence="1" type="ORF">SAMN05446037_100176</name>
</gene>
<dbReference type="InterPro" id="IPR018755">
    <property type="entry name" value="Phage_Mu_Gp48"/>
</dbReference>
<evidence type="ECO:0008006" key="3">
    <source>
        <dbReference type="Google" id="ProtNLM"/>
    </source>
</evidence>
<dbReference type="EMBL" id="FZOJ01000001">
    <property type="protein sequence ID" value="SNR86197.1"/>
    <property type="molecule type" value="Genomic_DNA"/>
</dbReference>
<dbReference type="Proteomes" id="UP000198304">
    <property type="component" value="Unassembled WGS sequence"/>
</dbReference>
<evidence type="ECO:0000313" key="2">
    <source>
        <dbReference type="Proteomes" id="UP000198304"/>
    </source>
</evidence>
<dbReference type="AlphaFoldDB" id="A0A238ZS11"/>
<dbReference type="OrthoDB" id="1629754at2"/>
<proteinExistence type="predicted"/>
<sequence length="180" mass="20522">MSNELEMIKTLQPFMKKSKIYEEIFKAQSEQIHNREEAIADLKKQLAIDTATWGLEVYERALGIPVDKQKPSTERAERIKAKLRGQGRVGIDLIKSTVGSWAGGTVDVIFENSTITITFVDLVGTPKNIEDVKIAVEEIKPAHLAVLYVFLYNIWATVNTVTWGYLTDYTWREVLEENIF</sequence>
<dbReference type="Pfam" id="PF10076">
    <property type="entry name" value="Phage_Mu_Gp48"/>
    <property type="match status" value="1"/>
</dbReference>